<dbReference type="AlphaFoldDB" id="A0A7R9EWB0"/>
<sequence>MWEHYYFVVVAREDTMNNQPCEHPGSFLINDCMMCQCEEQGHTLCQPLSCSDLNGIVLSMMCQCEEQGHTLCQPLSCSDLNGIVLSMMSQCEEQGHTLCQPLSCSDLNGIVLSMMSQCEEQGHTLCQPLSCSDLNEVCNPGEVIIKGCHQCTCSHTMFNDGIWIFVGPYVLVVETAISDKCCFIHCQYSDEELRICSVVGQQPLAECPTAFEIERWVQLLRRLQMEVIFREEGRASKERQLLGGILQRAFHTQLPSSRILLLGGGGRVPLYPAVNDTRACPHDASLLISQATVPPQLEISTNPTLQTCGASRPSSTSATGTWIAQGITSYHPPLTNKAYRIRMDKTKLGENAPLFMGRENRKPLEETTCNKSSLLRGGVKRMS</sequence>
<dbReference type="EMBL" id="OD565568">
    <property type="protein sequence ID" value="CAD7442111.1"/>
    <property type="molecule type" value="Genomic_DNA"/>
</dbReference>
<proteinExistence type="predicted"/>
<reference evidence="1" key="1">
    <citation type="submission" date="2020-11" db="EMBL/GenBank/DDBJ databases">
        <authorList>
            <person name="Tran Van P."/>
        </authorList>
    </citation>
    <scope>NUCLEOTIDE SEQUENCE</scope>
</reference>
<name>A0A7R9EWB0_9NEOP</name>
<protein>
    <submittedName>
        <fullName evidence="1">Uncharacterized protein</fullName>
    </submittedName>
</protein>
<evidence type="ECO:0000313" key="1">
    <source>
        <dbReference type="EMBL" id="CAD7442111.1"/>
    </source>
</evidence>
<gene>
    <name evidence="1" type="ORF">TBIB3V08_LOCUS4553</name>
</gene>
<organism evidence="1">
    <name type="scientific">Timema bartmani</name>
    <dbReference type="NCBI Taxonomy" id="61472"/>
    <lineage>
        <taxon>Eukaryota</taxon>
        <taxon>Metazoa</taxon>
        <taxon>Ecdysozoa</taxon>
        <taxon>Arthropoda</taxon>
        <taxon>Hexapoda</taxon>
        <taxon>Insecta</taxon>
        <taxon>Pterygota</taxon>
        <taxon>Neoptera</taxon>
        <taxon>Polyneoptera</taxon>
        <taxon>Phasmatodea</taxon>
        <taxon>Timematodea</taxon>
        <taxon>Timematoidea</taxon>
        <taxon>Timematidae</taxon>
        <taxon>Timema</taxon>
    </lineage>
</organism>
<accession>A0A7R9EWB0</accession>